<evidence type="ECO:0000256" key="2">
    <source>
        <dbReference type="ARBA" id="ARBA00022527"/>
    </source>
</evidence>
<sequence>MFQKIKKSQSAHKEKLQDNEGIEEYQIGGYYPAHIGEIFFNRYILVKKIGYGNFSTVWLAKDIKHDIFVAIKIIKSEKQYKEQALDELELFQAINLESQSEQWQKQIQEYQSKFGQNVYNDNYCVKMLNFFLHKSYLGDNYCFVFELLGQNFLQLLQKQNFKGFSLNFVIDVTRQILIGLEFLHKFAQIIHTDLKPDNILIQLTQEQQQNQQIQNETSYQQIHIKIADLGNSCWINHHFSSYIQTRSYRAPEIILGLQYIQSTDIWSLGCIFYEFLTGVLLFQPQQGPGFDIDDDHLAQGVQSFKEKPKNSNSSQQEFYSYFTRCMIIKKKQTKKKNIWESKLSKSKQVSG</sequence>
<keyword evidence="3" id="KW-0808">Transferase</keyword>
<dbReference type="InterPro" id="IPR008271">
    <property type="entry name" value="Ser/Thr_kinase_AS"/>
</dbReference>
<dbReference type="InterPro" id="IPR017441">
    <property type="entry name" value="Protein_kinase_ATP_BS"/>
</dbReference>
<evidence type="ECO:0000256" key="7">
    <source>
        <dbReference type="ARBA" id="ARBA00047899"/>
    </source>
</evidence>
<dbReference type="EC" id="2.7.11.1" evidence="1"/>
<reference evidence="12 13" key="1">
    <citation type="journal article" date="2015" name="Sci. Rep.">
        <title>Genome of the facultative scuticociliatosis pathogen Pseudocohnilembus persalinus provides insight into its virulence through horizontal gene transfer.</title>
        <authorList>
            <person name="Xiong J."/>
            <person name="Wang G."/>
            <person name="Cheng J."/>
            <person name="Tian M."/>
            <person name="Pan X."/>
            <person name="Warren A."/>
            <person name="Jiang C."/>
            <person name="Yuan D."/>
            <person name="Miao W."/>
        </authorList>
    </citation>
    <scope>NUCLEOTIDE SEQUENCE [LARGE SCALE GENOMIC DNA]</scope>
    <source>
        <strain evidence="12">36N120E</strain>
    </source>
</reference>
<dbReference type="PROSITE" id="PS50011">
    <property type="entry name" value="PROTEIN_KINASE_DOM"/>
    <property type="match status" value="1"/>
</dbReference>
<dbReference type="InterPro" id="IPR051334">
    <property type="entry name" value="SRPK"/>
</dbReference>
<evidence type="ECO:0000256" key="10">
    <source>
        <dbReference type="RuleBase" id="RU000304"/>
    </source>
</evidence>
<dbReference type="Gene3D" id="3.30.200.20">
    <property type="entry name" value="Phosphorylase Kinase, domain 1"/>
    <property type="match status" value="1"/>
</dbReference>
<evidence type="ECO:0000256" key="6">
    <source>
        <dbReference type="ARBA" id="ARBA00022840"/>
    </source>
</evidence>
<feature type="domain" description="Protein kinase" evidence="11">
    <location>
        <begin position="43"/>
        <end position="351"/>
    </location>
</feature>
<dbReference type="InParanoid" id="A0A0V0QR91"/>
<evidence type="ECO:0000313" key="12">
    <source>
        <dbReference type="EMBL" id="KRX04834.1"/>
    </source>
</evidence>
<evidence type="ECO:0000256" key="8">
    <source>
        <dbReference type="ARBA" id="ARBA00048679"/>
    </source>
</evidence>
<name>A0A0V0QR91_PSEPJ</name>
<dbReference type="EMBL" id="LDAU01000110">
    <property type="protein sequence ID" value="KRX04834.1"/>
    <property type="molecule type" value="Genomic_DNA"/>
</dbReference>
<dbReference type="Proteomes" id="UP000054937">
    <property type="component" value="Unassembled WGS sequence"/>
</dbReference>
<dbReference type="GO" id="GO:0000245">
    <property type="term" value="P:spliceosomal complex assembly"/>
    <property type="evidence" value="ECO:0007669"/>
    <property type="project" value="TreeGrafter"/>
</dbReference>
<keyword evidence="4 9" id="KW-0547">Nucleotide-binding</keyword>
<keyword evidence="5 12" id="KW-0418">Kinase</keyword>
<evidence type="ECO:0000256" key="1">
    <source>
        <dbReference type="ARBA" id="ARBA00012513"/>
    </source>
</evidence>
<dbReference type="PROSITE" id="PS00107">
    <property type="entry name" value="PROTEIN_KINASE_ATP"/>
    <property type="match status" value="1"/>
</dbReference>
<dbReference type="PANTHER" id="PTHR47634:SF9">
    <property type="entry name" value="PROTEIN KINASE DOMAIN-CONTAINING PROTEIN-RELATED"/>
    <property type="match status" value="1"/>
</dbReference>
<evidence type="ECO:0000256" key="9">
    <source>
        <dbReference type="PROSITE-ProRule" id="PRU10141"/>
    </source>
</evidence>
<evidence type="ECO:0000256" key="3">
    <source>
        <dbReference type="ARBA" id="ARBA00022679"/>
    </source>
</evidence>
<dbReference type="OrthoDB" id="2649at2759"/>
<comment type="catalytic activity">
    <reaction evidence="7">
        <text>L-threonyl-[protein] + ATP = O-phospho-L-threonyl-[protein] + ADP + H(+)</text>
        <dbReference type="Rhea" id="RHEA:46608"/>
        <dbReference type="Rhea" id="RHEA-COMP:11060"/>
        <dbReference type="Rhea" id="RHEA-COMP:11605"/>
        <dbReference type="ChEBI" id="CHEBI:15378"/>
        <dbReference type="ChEBI" id="CHEBI:30013"/>
        <dbReference type="ChEBI" id="CHEBI:30616"/>
        <dbReference type="ChEBI" id="CHEBI:61977"/>
        <dbReference type="ChEBI" id="CHEBI:456216"/>
        <dbReference type="EC" id="2.7.11.1"/>
    </reaction>
</comment>
<evidence type="ECO:0000256" key="4">
    <source>
        <dbReference type="ARBA" id="ARBA00022741"/>
    </source>
</evidence>
<gene>
    <name evidence="12" type="ORF">PPERSA_06468</name>
</gene>
<dbReference type="Pfam" id="PF00069">
    <property type="entry name" value="Pkinase"/>
    <property type="match status" value="1"/>
</dbReference>
<dbReference type="GO" id="GO:0005524">
    <property type="term" value="F:ATP binding"/>
    <property type="evidence" value="ECO:0007669"/>
    <property type="project" value="UniProtKB-UniRule"/>
</dbReference>
<dbReference type="InterPro" id="IPR011009">
    <property type="entry name" value="Kinase-like_dom_sf"/>
</dbReference>
<proteinExistence type="inferred from homology"/>
<evidence type="ECO:0000256" key="5">
    <source>
        <dbReference type="ARBA" id="ARBA00022777"/>
    </source>
</evidence>
<dbReference type="PROSITE" id="PS00108">
    <property type="entry name" value="PROTEIN_KINASE_ST"/>
    <property type="match status" value="1"/>
</dbReference>
<comment type="catalytic activity">
    <reaction evidence="8">
        <text>L-seryl-[protein] + ATP = O-phospho-L-seryl-[protein] + ADP + H(+)</text>
        <dbReference type="Rhea" id="RHEA:17989"/>
        <dbReference type="Rhea" id="RHEA-COMP:9863"/>
        <dbReference type="Rhea" id="RHEA-COMP:11604"/>
        <dbReference type="ChEBI" id="CHEBI:15378"/>
        <dbReference type="ChEBI" id="CHEBI:29999"/>
        <dbReference type="ChEBI" id="CHEBI:30616"/>
        <dbReference type="ChEBI" id="CHEBI:83421"/>
        <dbReference type="ChEBI" id="CHEBI:456216"/>
        <dbReference type="EC" id="2.7.11.1"/>
    </reaction>
</comment>
<keyword evidence="2 10" id="KW-0723">Serine/threonine-protein kinase</keyword>
<dbReference type="AlphaFoldDB" id="A0A0V0QR91"/>
<evidence type="ECO:0000259" key="11">
    <source>
        <dbReference type="PROSITE" id="PS50011"/>
    </source>
</evidence>
<dbReference type="Gene3D" id="1.10.510.10">
    <property type="entry name" value="Transferase(Phosphotransferase) domain 1"/>
    <property type="match status" value="1"/>
</dbReference>
<organism evidence="12 13">
    <name type="scientific">Pseudocohnilembus persalinus</name>
    <name type="common">Ciliate</name>
    <dbReference type="NCBI Taxonomy" id="266149"/>
    <lineage>
        <taxon>Eukaryota</taxon>
        <taxon>Sar</taxon>
        <taxon>Alveolata</taxon>
        <taxon>Ciliophora</taxon>
        <taxon>Intramacronucleata</taxon>
        <taxon>Oligohymenophorea</taxon>
        <taxon>Scuticociliatia</taxon>
        <taxon>Philasterida</taxon>
        <taxon>Pseudocohnilembidae</taxon>
        <taxon>Pseudocohnilembus</taxon>
    </lineage>
</organism>
<evidence type="ECO:0000313" key="13">
    <source>
        <dbReference type="Proteomes" id="UP000054937"/>
    </source>
</evidence>
<dbReference type="GO" id="GO:0004674">
    <property type="term" value="F:protein serine/threonine kinase activity"/>
    <property type="evidence" value="ECO:0007669"/>
    <property type="project" value="UniProtKB-KW"/>
</dbReference>
<dbReference type="GO" id="GO:0050684">
    <property type="term" value="P:regulation of mRNA processing"/>
    <property type="evidence" value="ECO:0007669"/>
    <property type="project" value="TreeGrafter"/>
</dbReference>
<accession>A0A0V0QR91</accession>
<comment type="caution">
    <text evidence="12">The sequence shown here is derived from an EMBL/GenBank/DDBJ whole genome shotgun (WGS) entry which is preliminary data.</text>
</comment>
<keyword evidence="13" id="KW-1185">Reference proteome</keyword>
<dbReference type="InterPro" id="IPR000719">
    <property type="entry name" value="Prot_kinase_dom"/>
</dbReference>
<dbReference type="SUPFAM" id="SSF56112">
    <property type="entry name" value="Protein kinase-like (PK-like)"/>
    <property type="match status" value="1"/>
</dbReference>
<protein>
    <recommendedName>
        <fullName evidence="1">non-specific serine/threonine protein kinase</fullName>
        <ecNumber evidence="1">2.7.11.1</ecNumber>
    </recommendedName>
</protein>
<keyword evidence="6 9" id="KW-0067">ATP-binding</keyword>
<feature type="binding site" evidence="9">
    <location>
        <position position="72"/>
    </location>
    <ligand>
        <name>ATP</name>
        <dbReference type="ChEBI" id="CHEBI:30616"/>
    </ligand>
</feature>
<dbReference type="SMART" id="SM00220">
    <property type="entry name" value="S_TKc"/>
    <property type="match status" value="1"/>
</dbReference>
<comment type="similarity">
    <text evidence="10">Belongs to the protein kinase superfamily.</text>
</comment>
<dbReference type="PANTHER" id="PTHR47634">
    <property type="entry name" value="PROTEIN KINASE DOMAIN-CONTAINING PROTEIN-RELATED"/>
    <property type="match status" value="1"/>
</dbReference>